<dbReference type="AlphaFoldDB" id="A0A1H1BHN6"/>
<evidence type="ECO:0000313" key="3">
    <source>
        <dbReference type="Proteomes" id="UP000198848"/>
    </source>
</evidence>
<protein>
    <submittedName>
        <fullName evidence="2">Uncharacterized protein</fullName>
    </submittedName>
</protein>
<reference evidence="3" key="1">
    <citation type="submission" date="2016-10" db="EMBL/GenBank/DDBJ databases">
        <authorList>
            <person name="Varghese N."/>
            <person name="Submissions S."/>
        </authorList>
    </citation>
    <scope>NUCLEOTIDE SEQUENCE [LARGE SCALE GENOMIC DNA]</scope>
    <source>
        <strain evidence="3">DSM 24767</strain>
    </source>
</reference>
<evidence type="ECO:0000256" key="1">
    <source>
        <dbReference type="SAM" id="Phobius"/>
    </source>
</evidence>
<keyword evidence="1" id="KW-0472">Membrane</keyword>
<dbReference type="OrthoDB" id="205914at2157"/>
<dbReference type="STRING" id="1095778.SAMN04489842_1045"/>
<proteinExistence type="predicted"/>
<sequence>MFAVVAGLVLIALGIGGVRYAPAIVDAQRRQGMTPLEDETIEYDDRIAVTKATGAVITLVGIGILAYGTMI</sequence>
<feature type="transmembrane region" description="Helical" evidence="1">
    <location>
        <begin position="47"/>
        <end position="68"/>
    </location>
</feature>
<gene>
    <name evidence="2" type="ORF">SAMN04489842_1045</name>
</gene>
<evidence type="ECO:0000313" key="2">
    <source>
        <dbReference type="EMBL" id="SDQ51383.1"/>
    </source>
</evidence>
<dbReference type="Proteomes" id="UP000198848">
    <property type="component" value="Unassembled WGS sequence"/>
</dbReference>
<dbReference type="RefSeq" id="WP_090378296.1">
    <property type="nucleotide sequence ID" value="NZ_FNLC01000001.1"/>
</dbReference>
<accession>A0A1H1BHN6</accession>
<keyword evidence="3" id="KW-1185">Reference proteome</keyword>
<dbReference type="EMBL" id="FNLC01000001">
    <property type="protein sequence ID" value="SDQ51383.1"/>
    <property type="molecule type" value="Genomic_DNA"/>
</dbReference>
<organism evidence="2 3">
    <name type="scientific">Natronobacterium texcoconense</name>
    <dbReference type="NCBI Taxonomy" id="1095778"/>
    <lineage>
        <taxon>Archaea</taxon>
        <taxon>Methanobacteriati</taxon>
        <taxon>Methanobacteriota</taxon>
        <taxon>Stenosarchaea group</taxon>
        <taxon>Halobacteria</taxon>
        <taxon>Halobacteriales</taxon>
        <taxon>Natrialbaceae</taxon>
        <taxon>Natronobacterium</taxon>
    </lineage>
</organism>
<keyword evidence="1" id="KW-0812">Transmembrane</keyword>
<keyword evidence="1" id="KW-1133">Transmembrane helix</keyword>
<name>A0A1H1BHN6_NATTX</name>